<comment type="caution">
    <text evidence="6">The sequence shown here is derived from an EMBL/GenBank/DDBJ whole genome shotgun (WGS) entry which is preliminary data.</text>
</comment>
<dbReference type="Gene3D" id="1.25.40.20">
    <property type="entry name" value="Ankyrin repeat-containing domain"/>
    <property type="match status" value="2"/>
</dbReference>
<feature type="compositionally biased region" description="Polar residues" evidence="4">
    <location>
        <begin position="2818"/>
        <end position="2832"/>
    </location>
</feature>
<dbReference type="Pfam" id="PF00622">
    <property type="entry name" value="SPRY"/>
    <property type="match status" value="1"/>
</dbReference>
<feature type="compositionally biased region" description="Basic and acidic residues" evidence="4">
    <location>
        <begin position="2741"/>
        <end position="2757"/>
    </location>
</feature>
<accession>A0A1G4IBS5</accession>
<feature type="compositionally biased region" description="Polar residues" evidence="4">
    <location>
        <begin position="2852"/>
        <end position="2863"/>
    </location>
</feature>
<feature type="region of interest" description="Disordered" evidence="4">
    <location>
        <begin position="511"/>
        <end position="532"/>
    </location>
</feature>
<evidence type="ECO:0000259" key="5">
    <source>
        <dbReference type="Pfam" id="PF00622"/>
    </source>
</evidence>
<dbReference type="InterPro" id="IPR043136">
    <property type="entry name" value="B30.2/SPRY_sf"/>
</dbReference>
<dbReference type="PANTHER" id="PTHR24173:SF74">
    <property type="entry name" value="ANKYRIN REPEAT DOMAIN-CONTAINING PROTEIN 16"/>
    <property type="match status" value="1"/>
</dbReference>
<dbReference type="SUPFAM" id="SSF48403">
    <property type="entry name" value="Ankyrin repeat"/>
    <property type="match status" value="2"/>
</dbReference>
<feature type="compositionally biased region" description="Polar residues" evidence="4">
    <location>
        <begin position="3228"/>
        <end position="3237"/>
    </location>
</feature>
<evidence type="ECO:0000313" key="7">
    <source>
        <dbReference type="Proteomes" id="UP000195570"/>
    </source>
</evidence>
<feature type="region of interest" description="Disordered" evidence="4">
    <location>
        <begin position="2088"/>
        <end position="2146"/>
    </location>
</feature>
<keyword evidence="1" id="KW-0677">Repeat</keyword>
<feature type="domain" description="SPRY" evidence="5">
    <location>
        <begin position="842"/>
        <end position="940"/>
    </location>
</feature>
<dbReference type="SMART" id="SM00248">
    <property type="entry name" value="ANK"/>
    <property type="match status" value="14"/>
</dbReference>
<feature type="region of interest" description="Disordered" evidence="4">
    <location>
        <begin position="1940"/>
        <end position="1959"/>
    </location>
</feature>
<sequence length="3460" mass="383414">MTSAAALRPPVTLLWDARVSCSTQEKGKQDGSSPVLDSEPHIISLGELDVLSCSDEELELHLNGIRDLVQSRPDSWLKKKGGKGFSKRQLALIQDELVHYQGVLKQANEILSWLLCRLNDRISVLRRDESMLREYYESLERGTGIDEDYNMHKKDKFHRRLRESKRRAPIKRYSKELEFLTSRHTQLVQLLTTVESEERAYNVRGADEDTSRRSKLLSPEDTKIEEIYRDAAAAGGGKAVTLMRMRALQPLIRKEQELRFVPPLLASDVHSRLRKEIILPFSVRVLALKIEKGNIIGDKFVQWYINTVVDPLTMAQLVELVPREHLVTTTVRLAKVCDAYPQSRRAQPLPDISHVVLESVSEGRIDAFASLVLSTSATCTRALRDKDEEAIILFSAVITAQVEVIRRIISVGFYNTNALNVWLFLNPNNKCNYYKTYVHETTNNVKKYLSSLSRSSRDHLSTEGAEEDVIEMAQITLTQKWEEWDSSLLTGGLGASLRHFLNNRLLWKRNTSTPKPRSSASRGGRDSAAEGWEKGHGMDVSLSVSFTPSLLNKLTSGDPTFSSLLSRRKFDRLPMSAPKCAVLPATSTPMLRRVDPWGYTPLETTGAHLLLVGDTSTVNAHVVRLPARRMTKWNEHVPNEPQDVRMQRDQMQTLIDSHGTRFYYEVHISLFFLINDVPLSPSPFEYTAAASENATSEGLPSQQRCTAYVGWCSEECVAAADGYSSNQPLGSDTSSIGISFDVVHRHRLDELTEEVILRPMKHAVGCTNTIEVANDGGEMQSVSLIRMYFQSWNRTPDGADENGSVSDDAISFGESRTSWVYSGLGTFSSEGFSLEKPRQPSETVVPFVKLVGEGNEESATEEDDSDDIPRVIRNVFRLAGVPVYKSQSIVIGCHVDMTTRSASYTVNGVSLGTVFTALPSATGLRPAVSLQVSEEMKSILQGVNQSDSTVVRFVFDRHLLLSHHMELLEPGAVEIESTTRSSSLQDIKPLGGSEEVELIPGMGITKDALLFDGDMMQCAMVRLLTGAERGSCSDAFDDEELMKGGRESISLGTALRVRTSSIRALLNNPTPNEDLLFFPPVLLRRRSDESEKVASGITIIPEDAMLAPLCAALAMRQRIAAYQIVIHPLLDFETSNHIMLQQRRMAVLACSTLGYEEVLYVLLQRMAIHEVVALFSIKAPAAPQDSQPKLNRRFAIIPANSANKITSASTLQYFHYTPLHCALLEGHTNCAHLLLFYLNRALGKEYLRHALNVFSRGGETALVISSRVGYTDIAKRLLALGASPFLFDRVTRSNCLELACAGGSEEIALALLDTPDFHSPVAVNQAGSAPPLCWCALKNISALVRPLLENGADPNVTLDGPTPLFLAVMFESQEVALELLRYCESTANKTAPSANAYRAALRKRFGAPTARRPGGEELGDEGPLAMLDVDAMDPRTQCTALHLACENGQLAVVRALIAGGAQLNVQNKASFATPLHLAVESGHEKVALDIVEYAKNKLRRGHEVLDINAIDKSGDTVLHAAARKGMLSVIEYIMSQFSEEEVARIHKNHDFSKRPSPANVLAVNRQGHTPLLAAIHAHQEEAAQLIASLVPDYLANPGGAIVSGTCVAISESDVEGLDNVTLFLLSSPNYVATEDFRKRFFDHYNAKRAEMDLSEDYPNSEEVRRPRVALHVNKRHSKRRGRRVRVVPSFRKQRMSFRLSISSMYGVGRSRGSTSAVARDVRTEDSRSRWVVANEHLARSKMTRIAPRRCSMFVRMLLAKGYRNPTTRKTIQFLKQGFAIDELYAMLDVISFETLRKAQSHWSMQYTDSIISFLHMFGGVHVAPIDAVLFIRKLFYSHELTENVDKEQVEESKQKLMNMRPLCRDLVNMVRTRGTLTDCVEDMRQMVLQSGLSGDKLTEELTSPFGYTVLQLAATLSLANVCTYLINECHMSPLFVPAGHSDESTSNATTTRARSDDEDSEQKWLLSPFRLAVRTLNIEVITAFLACDYNSFSIHDMLDHKELPIADPFQRTAIQELLSKPTDTLSDEAIGSIVTVLRLLLRHGVSVQGNFDALGNDAWMMAVCSSPGKGIALQVFLEEHVELGEEDIASETGESFTQPAFSDGNRDEEEEEEDEEREQHPQTECSSEADGGRSEDFLTEPSASMVSETATMNSSLSLVLTMRRKPGEALASFGYVRRRVGRRRGQRSSEYYASLIFACAENNPQLLAKFITEYPHVLSTDVINSKTGETLLMYLLRRASDLYVLECGLRNLFLWEGKTDAPTPSPDSAGALLYDTPQTHPTVESGSTPYRDPLTIPGVRILLGVVDQLLRTFSFNNLHYECNGQTALTLAARLSCNPAVRHIVIQGCQQAGSDTTTVVLSSPSKSSTKVLGWGTLSGGDRSPARMSSPCNEGLQNELRIFNCWMSLCNCLYYTEEDMEALFAVLRHLPSSIRVSFLGMVYPNLHPMVALRVAVLYTNAMKRILIKPMVSSTFWCSVFYAQFVGRLEEEVLRNGKWNTLLSILLPCASAIPIYLLKSMPSFPETSPDDLLPGTSLASVTPTEQSTERIARGSVLQQPSNWRTIINGTEQYIKQIATAAVCAVAPVHLTSGTQSYKNLPAVRQSFLSEMASHFHEVLELAVRFDNCALLSALINMLPADLCHCLKFEWRCLMEKNHLPVIAVTAGSVNVLKYLERIPEAGRYVTYDRYDRIDTDTGMPDDYAANEHNAQQDATQPRRRSISLPSIAFLGSNERPQNTLSPHKGLDKAGDASPSEKKQSEGGQLKGSNSGTAAGNSQEAGDTTKEGTLHSWDVISAVHQRKAVGAVTWGVGAAARPVSMHKQSVSKESSNTTMKLSRGRQHGGATRRRSAGTGKSFNVTPASSAPDSWRSGADGKPKSSPSKRRLSLEGGPGTGGTSFTSPSRGMRLFSITPEVREQPRYFAYYLCDWALHTTLLLHAPYPSMRMIETLLHLMDNRAPLSASAIHMFLAASRPMNHWSSGEGEHITLNYTTPTHGDTILHLLVQNHQIQLARYFLAAAHCFFACYQYDQPSTVPPNFPVSSERGTCGDTVDSDSRYPAVFLRSMLRTNKHGLTAFDYARGMMVSVLQEYGCVPPTYRPNPREFCHTVRLVDGMSTFQRVPQLLLVSPDFVKLRDNVRTNTKQQDPSVKPVITDATIQRNQAAALRITRSHILTTILADDVSLLHLGLCAADDELVLENIERRRRKRAAELYHPAAASGRSMSSPRGPSIRDQQGGNQRLTRLPHIGGAAETAARTSTPASGGRKVDKEMHSMMKLIDSLQKRGLVVFPLLLPATEDDKKRTAAIHSNDGLALQLAMTPMTVALQQGAVKLEVATVTSPNPTQQQQQQHRSPVSATEPLDSMYNNDVQDATISPRSLQPYTFPPKDTPRQHPANMLEAWLASSKMQKGVHTKVSQELHQNTQAIIRVMEKGNCSRSAKQIGLTVSMPYEIRNEESTTKESFRK</sequence>
<feature type="compositionally biased region" description="Acidic residues" evidence="4">
    <location>
        <begin position="2106"/>
        <end position="2116"/>
    </location>
</feature>
<evidence type="ECO:0000256" key="3">
    <source>
        <dbReference type="PROSITE-ProRule" id="PRU00023"/>
    </source>
</evidence>
<feature type="compositionally biased region" description="Low complexity" evidence="4">
    <location>
        <begin position="3211"/>
        <end position="3225"/>
    </location>
</feature>
<feature type="region of interest" description="Disordered" evidence="4">
    <location>
        <begin position="2695"/>
        <end position="2716"/>
    </location>
</feature>
<feature type="compositionally biased region" description="Polar residues" evidence="4">
    <location>
        <begin position="2763"/>
        <end position="2778"/>
    </location>
</feature>
<keyword evidence="7" id="KW-1185">Reference proteome</keyword>
<feature type="region of interest" description="Disordered" evidence="4">
    <location>
        <begin position="2266"/>
        <end position="2289"/>
    </location>
</feature>
<name>A0A1G4IBS5_TRYEQ</name>
<feature type="compositionally biased region" description="Basic and acidic residues" evidence="4">
    <location>
        <begin position="523"/>
        <end position="532"/>
    </location>
</feature>
<dbReference type="Pfam" id="PF12796">
    <property type="entry name" value="Ank_2"/>
    <property type="match status" value="1"/>
</dbReference>
<evidence type="ECO:0000256" key="2">
    <source>
        <dbReference type="ARBA" id="ARBA00023043"/>
    </source>
</evidence>
<feature type="region of interest" description="Disordered" evidence="4">
    <location>
        <begin position="2729"/>
        <end position="2781"/>
    </location>
</feature>
<evidence type="ECO:0000256" key="1">
    <source>
        <dbReference type="ARBA" id="ARBA00022737"/>
    </source>
</evidence>
<dbReference type="Gene3D" id="2.60.120.920">
    <property type="match status" value="1"/>
</dbReference>
<evidence type="ECO:0000256" key="4">
    <source>
        <dbReference type="SAM" id="MobiDB-lite"/>
    </source>
</evidence>
<dbReference type="PANTHER" id="PTHR24173">
    <property type="entry name" value="ANKYRIN REPEAT CONTAINING"/>
    <property type="match status" value="1"/>
</dbReference>
<reference evidence="6" key="1">
    <citation type="submission" date="2016-09" db="EMBL/GenBank/DDBJ databases">
        <authorList>
            <person name="Hebert L."/>
            <person name="Moumen B."/>
        </authorList>
    </citation>
    <scope>NUCLEOTIDE SEQUENCE [LARGE SCALE GENOMIC DNA]</scope>
    <source>
        <strain evidence="6">OVI</strain>
    </source>
</reference>
<feature type="region of interest" description="Disordered" evidence="4">
    <location>
        <begin position="3208"/>
        <end position="3264"/>
    </location>
</feature>
<protein>
    <submittedName>
        <fullName evidence="6">SPRY domain/Ankyrin repeats (3 copies), putative</fullName>
    </submittedName>
</protein>
<dbReference type="PROSITE" id="PS50297">
    <property type="entry name" value="ANK_REP_REGION"/>
    <property type="match status" value="1"/>
</dbReference>
<feature type="compositionally biased region" description="Polar residues" evidence="4">
    <location>
        <begin position="3359"/>
        <end position="3376"/>
    </location>
</feature>
<dbReference type="EMBL" id="CZPT02001200">
    <property type="protein sequence ID" value="SCU69405.1"/>
    <property type="molecule type" value="Genomic_DNA"/>
</dbReference>
<dbReference type="PROSITE" id="PS50088">
    <property type="entry name" value="ANK_REPEAT"/>
    <property type="match status" value="1"/>
</dbReference>
<dbReference type="CDD" id="cd11709">
    <property type="entry name" value="SPRY"/>
    <property type="match status" value="1"/>
</dbReference>
<proteinExistence type="predicted"/>
<feature type="compositionally biased region" description="Polar residues" evidence="4">
    <location>
        <begin position="2276"/>
        <end position="2288"/>
    </location>
</feature>
<dbReference type="GeneID" id="92374911"/>
<dbReference type="InterPro" id="IPR002110">
    <property type="entry name" value="Ankyrin_rpt"/>
</dbReference>
<organism evidence="6 7">
    <name type="scientific">Trypanosoma equiperdum</name>
    <dbReference type="NCBI Taxonomy" id="5694"/>
    <lineage>
        <taxon>Eukaryota</taxon>
        <taxon>Discoba</taxon>
        <taxon>Euglenozoa</taxon>
        <taxon>Kinetoplastea</taxon>
        <taxon>Metakinetoplastina</taxon>
        <taxon>Trypanosomatida</taxon>
        <taxon>Trypanosomatidae</taxon>
        <taxon>Trypanosoma</taxon>
    </lineage>
</organism>
<gene>
    <name evidence="6" type="ORF">TEOVI_000097100</name>
</gene>
<dbReference type="InterPro" id="IPR003877">
    <property type="entry name" value="SPRY_dom"/>
</dbReference>
<feature type="region of interest" description="Disordered" evidence="4">
    <location>
        <begin position="2814"/>
        <end position="2902"/>
    </location>
</feature>
<feature type="repeat" description="ANK" evidence="3">
    <location>
        <begin position="1436"/>
        <end position="1468"/>
    </location>
</feature>
<dbReference type="Proteomes" id="UP000195570">
    <property type="component" value="Unassembled WGS sequence"/>
</dbReference>
<feature type="region of interest" description="Disordered" evidence="4">
    <location>
        <begin position="3333"/>
        <end position="3388"/>
    </location>
</feature>
<dbReference type="InterPro" id="IPR036770">
    <property type="entry name" value="Ankyrin_rpt-contain_sf"/>
</dbReference>
<keyword evidence="2 3" id="KW-0040">ANK repeat</keyword>
<evidence type="ECO:0000313" key="6">
    <source>
        <dbReference type="EMBL" id="SCU69405.1"/>
    </source>
</evidence>
<dbReference type="RefSeq" id="XP_067080386.1">
    <property type="nucleotide sequence ID" value="XM_067224285.1"/>
</dbReference>
<feature type="compositionally biased region" description="Basic residues" evidence="4">
    <location>
        <begin position="2834"/>
        <end position="2847"/>
    </location>
</feature>
<dbReference type="VEuPathDB" id="TriTrypDB:TEOVI_000097100"/>